<gene>
    <name evidence="4" type="ORF">PIOMA14_I_0999</name>
    <name evidence="5" type="ORF">PIOMA14_I_1704</name>
</gene>
<proteinExistence type="predicted"/>
<keyword evidence="3" id="KW-0812">Transmembrane</keyword>
<evidence type="ECO:0000256" key="2">
    <source>
        <dbReference type="SAM" id="MobiDB-lite"/>
    </source>
</evidence>
<dbReference type="Proteomes" id="UP000217431">
    <property type="component" value="Chromosome I"/>
</dbReference>
<accession>A0A0S3UL25</accession>
<organism evidence="5 6">
    <name type="scientific">Prevotella intermedia</name>
    <dbReference type="NCBI Taxonomy" id="28131"/>
    <lineage>
        <taxon>Bacteria</taxon>
        <taxon>Pseudomonadati</taxon>
        <taxon>Bacteroidota</taxon>
        <taxon>Bacteroidia</taxon>
        <taxon>Bacteroidales</taxon>
        <taxon>Prevotellaceae</taxon>
        <taxon>Prevotella</taxon>
    </lineage>
</organism>
<evidence type="ECO:0000313" key="5">
    <source>
        <dbReference type="EMBL" id="BAU18212.1"/>
    </source>
</evidence>
<name>A0A0S3UL25_PREIN</name>
<evidence type="ECO:0000313" key="4">
    <source>
        <dbReference type="EMBL" id="BAU17507.1"/>
    </source>
</evidence>
<keyword evidence="3" id="KW-0472">Membrane</keyword>
<feature type="region of interest" description="Disordered" evidence="2">
    <location>
        <begin position="110"/>
        <end position="196"/>
    </location>
</feature>
<evidence type="ECO:0000256" key="1">
    <source>
        <dbReference type="SAM" id="Coils"/>
    </source>
</evidence>
<feature type="compositionally biased region" description="Basic and acidic residues" evidence="2">
    <location>
        <begin position="110"/>
        <end position="139"/>
    </location>
</feature>
<feature type="coiled-coil region" evidence="1">
    <location>
        <begin position="22"/>
        <end position="97"/>
    </location>
</feature>
<protein>
    <submittedName>
        <fullName evidence="5">Uncharacterized protein</fullName>
    </submittedName>
</protein>
<evidence type="ECO:0000256" key="3">
    <source>
        <dbReference type="SAM" id="Phobius"/>
    </source>
</evidence>
<dbReference type="EMBL" id="AP014597">
    <property type="protein sequence ID" value="BAU18212.1"/>
    <property type="molecule type" value="Genomic_DNA"/>
</dbReference>
<dbReference type="AlphaFoldDB" id="A0A0S3UL25"/>
<feature type="transmembrane region" description="Helical" evidence="3">
    <location>
        <begin position="6"/>
        <end position="25"/>
    </location>
</feature>
<evidence type="ECO:0000313" key="6">
    <source>
        <dbReference type="Proteomes" id="UP000217431"/>
    </source>
</evidence>
<keyword evidence="1" id="KW-0175">Coiled coil</keyword>
<sequence length="196" mass="21237">MELSEIINLVLGGGLVATIAAIITLKSTVRKAKAEAEKAEVEAETVRIDNTEKATRVLIENIVNPLKEELNETRKDLNATKREMARLRKAIDDANSCRYSDDCPVLHRMRIEQKKREPGDSHEPRGEPPRRGQHGERRRNLANAREGSDVSGEPDAQHGQSAAAAVRGGLHSPERTGECEGNAEGTDGEGTGAAGD</sequence>
<reference evidence="5 6" key="1">
    <citation type="journal article" date="2016" name="DNA Res.">
        <title>The complete genome sequencing of Prevotella intermedia strain OMA14 and a subsequent fine-scale, intra-species genomic comparison reveal an unusual amplification of conjugative and mobile transposons and identify a novel Prevotella-lineage-specific repeat.</title>
        <authorList>
            <person name="Naito M."/>
            <person name="Ogura Y."/>
            <person name="Itoh T."/>
            <person name="Shoji M."/>
            <person name="Okamoto M."/>
            <person name="Hayashi T."/>
            <person name="Nakayama K."/>
        </authorList>
    </citation>
    <scope>NUCLEOTIDE SEQUENCE [LARGE SCALE GENOMIC DNA]</scope>
    <source>
        <strain evidence="5 6">OMA14</strain>
    </source>
</reference>
<dbReference type="EMBL" id="AP014597">
    <property type="protein sequence ID" value="BAU17507.1"/>
    <property type="molecule type" value="Genomic_DNA"/>
</dbReference>
<keyword evidence="3" id="KW-1133">Transmembrane helix</keyword>